<dbReference type="AlphaFoldDB" id="A0A8X6JWD3"/>
<gene>
    <name evidence="1" type="ORF">TNIN_241231</name>
</gene>
<organism evidence="1 2">
    <name type="scientific">Trichonephila inaurata madagascariensis</name>
    <dbReference type="NCBI Taxonomy" id="2747483"/>
    <lineage>
        <taxon>Eukaryota</taxon>
        <taxon>Metazoa</taxon>
        <taxon>Ecdysozoa</taxon>
        <taxon>Arthropoda</taxon>
        <taxon>Chelicerata</taxon>
        <taxon>Arachnida</taxon>
        <taxon>Araneae</taxon>
        <taxon>Araneomorphae</taxon>
        <taxon>Entelegynae</taxon>
        <taxon>Araneoidea</taxon>
        <taxon>Nephilidae</taxon>
        <taxon>Trichonephila</taxon>
        <taxon>Trichonephila inaurata</taxon>
    </lineage>
</organism>
<protein>
    <submittedName>
        <fullName evidence="1">Uncharacterized protein</fullName>
    </submittedName>
</protein>
<keyword evidence="2" id="KW-1185">Reference proteome</keyword>
<dbReference type="Proteomes" id="UP000886998">
    <property type="component" value="Unassembled WGS sequence"/>
</dbReference>
<proteinExistence type="predicted"/>
<dbReference type="EMBL" id="BMAV01027907">
    <property type="protein sequence ID" value="GFS63378.1"/>
    <property type="molecule type" value="Genomic_DNA"/>
</dbReference>
<sequence>MARQHSIVQQREQREFDLEKMRLEIERSLFDSGNSSPLKTSVSDLIKIFPNFDIRDGDIVLFLALFERQAKRIGVNKANCSFGTPAVRYDSSNSQRDKKIAFRTRERRKFWVLTDGLQEGKKYLRSCFAGEFIFGGERLAQRKIEPIYFTDGEPGGKDIFGSCAAIEFIFKAVPRVNSRLVKLTTLIVRGGKFKIGQEDHCSW</sequence>
<comment type="caution">
    <text evidence="1">The sequence shown here is derived from an EMBL/GenBank/DDBJ whole genome shotgun (WGS) entry which is preliminary data.</text>
</comment>
<accession>A0A8X6JWD3</accession>
<evidence type="ECO:0000313" key="1">
    <source>
        <dbReference type="EMBL" id="GFS63378.1"/>
    </source>
</evidence>
<evidence type="ECO:0000313" key="2">
    <source>
        <dbReference type="Proteomes" id="UP000886998"/>
    </source>
</evidence>
<dbReference type="OrthoDB" id="10607032at2759"/>
<reference evidence="1" key="1">
    <citation type="submission" date="2020-08" db="EMBL/GenBank/DDBJ databases">
        <title>Multicomponent nature underlies the extraordinary mechanical properties of spider dragline silk.</title>
        <authorList>
            <person name="Kono N."/>
            <person name="Nakamura H."/>
            <person name="Mori M."/>
            <person name="Yoshida Y."/>
            <person name="Ohtoshi R."/>
            <person name="Malay A.D."/>
            <person name="Moran D.A.P."/>
            <person name="Tomita M."/>
            <person name="Numata K."/>
            <person name="Arakawa K."/>
        </authorList>
    </citation>
    <scope>NUCLEOTIDE SEQUENCE</scope>
</reference>
<name>A0A8X6JWD3_9ARAC</name>